<dbReference type="EMBL" id="VYXQ01000028">
    <property type="protein sequence ID" value="KAA9361188.1"/>
    <property type="molecule type" value="Genomic_DNA"/>
</dbReference>
<sequence>MLEWIGCVHPDEVKDVADKLLDLISRASVDNSAKAGVTYKNYIIRPLLMIGADYDKDFRKLWRLNAGVVFPFIQSRLAKDLKPDSCSRDYGADQWTGEYKDLVEWFKEQGSKEIKMEDFHERFPKK</sequence>
<name>A0A5N1JVQ8_9HYPH</name>
<dbReference type="Proteomes" id="UP000327108">
    <property type="component" value="Unassembled WGS sequence"/>
</dbReference>
<evidence type="ECO:0000313" key="1">
    <source>
        <dbReference type="EMBL" id="KAA9361188.1"/>
    </source>
</evidence>
<reference evidence="1 2" key="1">
    <citation type="submission" date="2019-09" db="EMBL/GenBank/DDBJ databases">
        <title>Biological control of the noxious weed angled onion (Allium triquetrum) thwarted by endophytic bacteria in Victoria, Australia.</title>
        <authorList>
            <person name="Tehranchian P."/>
            <person name="Adair R.J."/>
            <person name="Van T.H."/>
            <person name="Morrison P.D."/>
            <person name="Williams H."/>
            <person name="Lawrie A.C."/>
        </authorList>
    </citation>
    <scope>NUCLEOTIDE SEQUENCE [LARGE SCALE GENOMIC DNA]</scope>
    <source>
        <strain evidence="1 2">RPTAtOch1</strain>
    </source>
</reference>
<organism evidence="1 2">
    <name type="scientific">Ochrobactrum quorumnocens</name>
    <dbReference type="NCBI Taxonomy" id="271865"/>
    <lineage>
        <taxon>Bacteria</taxon>
        <taxon>Pseudomonadati</taxon>
        <taxon>Pseudomonadota</taxon>
        <taxon>Alphaproteobacteria</taxon>
        <taxon>Hyphomicrobiales</taxon>
        <taxon>Brucellaceae</taxon>
        <taxon>Brucella/Ochrobactrum group</taxon>
        <taxon>Ochrobactrum</taxon>
    </lineage>
</organism>
<dbReference type="AlphaFoldDB" id="A0A5N1JVQ8"/>
<protein>
    <submittedName>
        <fullName evidence="1">Uncharacterized protein</fullName>
    </submittedName>
</protein>
<comment type="caution">
    <text evidence="1">The sequence shown here is derived from an EMBL/GenBank/DDBJ whole genome shotgun (WGS) entry which is preliminary data.</text>
</comment>
<accession>A0A5N1JVQ8</accession>
<evidence type="ECO:0000313" key="2">
    <source>
        <dbReference type="Proteomes" id="UP000327108"/>
    </source>
</evidence>
<gene>
    <name evidence="1" type="ORF">F3W84_21420</name>
</gene>
<keyword evidence="2" id="KW-1185">Reference proteome</keyword>
<dbReference type="RefSeq" id="WP_151095625.1">
    <property type="nucleotide sequence ID" value="NZ_JBLZNM010000027.1"/>
</dbReference>
<proteinExistence type="predicted"/>